<evidence type="ECO:0000256" key="1">
    <source>
        <dbReference type="SAM" id="Phobius"/>
    </source>
</evidence>
<name>A0A402C281_RHOWR</name>
<dbReference type="Proteomes" id="UP000287519">
    <property type="component" value="Unassembled WGS sequence"/>
</dbReference>
<dbReference type="AlphaFoldDB" id="A0A402C281"/>
<protein>
    <submittedName>
        <fullName evidence="2">Uncharacterized protein</fullName>
    </submittedName>
</protein>
<keyword evidence="1" id="KW-0472">Membrane</keyword>
<gene>
    <name evidence="2" type="ORF">Rhow_000551</name>
</gene>
<sequence length="63" mass="6817">MSVVGAVYLLGMVAAVGVMWRAERFFAPAAVTPRRAGCRAIWCHRTYAVAIAAVAWPLVLVRS</sequence>
<keyword evidence="1" id="KW-0812">Transmembrane</keyword>
<comment type="caution">
    <text evidence="2">The sequence shown here is derived from an EMBL/GenBank/DDBJ whole genome shotgun (WGS) entry which is preliminary data.</text>
</comment>
<evidence type="ECO:0000313" key="2">
    <source>
        <dbReference type="EMBL" id="GCE37705.1"/>
    </source>
</evidence>
<keyword evidence="1" id="KW-1133">Transmembrane helix</keyword>
<dbReference type="EMBL" id="BHYM01000012">
    <property type="protein sequence ID" value="GCE37705.1"/>
    <property type="molecule type" value="Genomic_DNA"/>
</dbReference>
<evidence type="ECO:0000313" key="3">
    <source>
        <dbReference type="Proteomes" id="UP000287519"/>
    </source>
</evidence>
<accession>A0A402C281</accession>
<feature type="transmembrane region" description="Helical" evidence="1">
    <location>
        <begin position="6"/>
        <end position="22"/>
    </location>
</feature>
<organism evidence="2 3">
    <name type="scientific">Rhodococcus wratislaviensis</name>
    <name type="common">Tsukamurella wratislaviensis</name>
    <dbReference type="NCBI Taxonomy" id="44752"/>
    <lineage>
        <taxon>Bacteria</taxon>
        <taxon>Bacillati</taxon>
        <taxon>Actinomycetota</taxon>
        <taxon>Actinomycetes</taxon>
        <taxon>Mycobacteriales</taxon>
        <taxon>Nocardiaceae</taxon>
        <taxon>Rhodococcus</taxon>
    </lineage>
</organism>
<reference evidence="2 3" key="1">
    <citation type="submission" date="2018-11" db="EMBL/GenBank/DDBJ databases">
        <title>Microbial catabolism of amino acid.</title>
        <authorList>
            <person name="Hibi M."/>
            <person name="Ogawa J."/>
        </authorList>
    </citation>
    <scope>NUCLEOTIDE SEQUENCE [LARGE SCALE GENOMIC DNA]</scope>
    <source>
        <strain evidence="2 3">C31-06</strain>
    </source>
</reference>
<feature type="transmembrane region" description="Helical" evidence="1">
    <location>
        <begin position="42"/>
        <end position="61"/>
    </location>
</feature>
<keyword evidence="3" id="KW-1185">Reference proteome</keyword>
<proteinExistence type="predicted"/>